<feature type="compositionally biased region" description="Basic and acidic residues" evidence="1">
    <location>
        <begin position="20"/>
        <end position="32"/>
    </location>
</feature>
<protein>
    <submittedName>
        <fullName evidence="2">Uncharacterized protein</fullName>
    </submittedName>
</protein>
<dbReference type="OrthoDB" id="2897838at2759"/>
<evidence type="ECO:0000313" key="3">
    <source>
        <dbReference type="Proteomes" id="UP000249218"/>
    </source>
</evidence>
<keyword evidence="3" id="KW-1185">Reference proteome</keyword>
<gene>
    <name evidence="2" type="primary">HaOG207672</name>
    <name evidence="2" type="ORF">B5X24_HaOG207672</name>
</gene>
<feature type="region of interest" description="Disordered" evidence="1">
    <location>
        <begin position="15"/>
        <end position="34"/>
    </location>
</feature>
<dbReference type="PANTHER" id="PTHR34239">
    <property type="entry name" value="APPLE DOMAIN-CONTAINING PROTEIN"/>
    <property type="match status" value="1"/>
</dbReference>
<dbReference type="AlphaFoldDB" id="A0A2W1BP92"/>
<dbReference type="EMBL" id="KZ150041">
    <property type="protein sequence ID" value="PZC74560.1"/>
    <property type="molecule type" value="Genomic_DNA"/>
</dbReference>
<evidence type="ECO:0000313" key="2">
    <source>
        <dbReference type="EMBL" id="PZC74560.1"/>
    </source>
</evidence>
<feature type="region of interest" description="Disordered" evidence="1">
    <location>
        <begin position="226"/>
        <end position="305"/>
    </location>
</feature>
<proteinExistence type="predicted"/>
<dbReference type="Proteomes" id="UP000249218">
    <property type="component" value="Unassembled WGS sequence"/>
</dbReference>
<organism evidence="2 3">
    <name type="scientific">Helicoverpa armigera</name>
    <name type="common">Cotton bollworm</name>
    <name type="synonym">Heliothis armigera</name>
    <dbReference type="NCBI Taxonomy" id="29058"/>
    <lineage>
        <taxon>Eukaryota</taxon>
        <taxon>Metazoa</taxon>
        <taxon>Ecdysozoa</taxon>
        <taxon>Arthropoda</taxon>
        <taxon>Hexapoda</taxon>
        <taxon>Insecta</taxon>
        <taxon>Pterygota</taxon>
        <taxon>Neoptera</taxon>
        <taxon>Endopterygota</taxon>
        <taxon>Lepidoptera</taxon>
        <taxon>Glossata</taxon>
        <taxon>Ditrysia</taxon>
        <taxon>Noctuoidea</taxon>
        <taxon>Noctuidae</taxon>
        <taxon>Heliothinae</taxon>
        <taxon>Helicoverpa</taxon>
    </lineage>
</organism>
<accession>A0A2W1BP92</accession>
<evidence type="ECO:0000256" key="1">
    <source>
        <dbReference type="SAM" id="MobiDB-lite"/>
    </source>
</evidence>
<name>A0A2W1BP92_HELAM</name>
<reference evidence="2 3" key="1">
    <citation type="journal article" date="2017" name="BMC Biol.">
        <title>Genomic innovations, transcriptional plasticity and gene loss underlying the evolution and divergence of two highly polyphagous and invasive Helicoverpa pest species.</title>
        <authorList>
            <person name="Pearce S.L."/>
            <person name="Clarke D.F."/>
            <person name="East P.D."/>
            <person name="Elfekih S."/>
            <person name="Gordon K.H."/>
            <person name="Jermiin L.S."/>
            <person name="McGaughran A."/>
            <person name="Oakeshott J.G."/>
            <person name="Papanikolaou A."/>
            <person name="Perera O.P."/>
            <person name="Rane R.V."/>
            <person name="Richards S."/>
            <person name="Tay W.T."/>
            <person name="Walsh T.K."/>
            <person name="Anderson A."/>
            <person name="Anderson C.J."/>
            <person name="Asgari S."/>
            <person name="Board P.G."/>
            <person name="Bretschneider A."/>
            <person name="Campbell P.M."/>
            <person name="Chertemps T."/>
            <person name="Christeller J.T."/>
            <person name="Coppin C.W."/>
            <person name="Downes S.J."/>
            <person name="Duan G."/>
            <person name="Farnsworth C.A."/>
            <person name="Good R.T."/>
            <person name="Han L.B."/>
            <person name="Han Y.C."/>
            <person name="Hatje K."/>
            <person name="Horne I."/>
            <person name="Huang Y.P."/>
            <person name="Hughes D.S."/>
            <person name="Jacquin-Joly E."/>
            <person name="James W."/>
            <person name="Jhangiani S."/>
            <person name="Kollmar M."/>
            <person name="Kuwar S.S."/>
            <person name="Li S."/>
            <person name="Liu N.Y."/>
            <person name="Maibeche M.T."/>
            <person name="Miller J.R."/>
            <person name="Montagne N."/>
            <person name="Perry T."/>
            <person name="Qu J."/>
            <person name="Song S.V."/>
            <person name="Sutton G.G."/>
            <person name="Vogel H."/>
            <person name="Walenz B.P."/>
            <person name="Xu W."/>
            <person name="Zhang H.J."/>
            <person name="Zou Z."/>
            <person name="Batterham P."/>
            <person name="Edwards O.R."/>
            <person name="Feyereisen R."/>
            <person name="Gibbs R.A."/>
            <person name="Heckel D.G."/>
            <person name="McGrath A."/>
            <person name="Robin C."/>
            <person name="Scherer S.E."/>
            <person name="Worley K.C."/>
            <person name="Wu Y.D."/>
        </authorList>
    </citation>
    <scope>NUCLEOTIDE SEQUENCE [LARGE SCALE GENOMIC DNA]</scope>
    <source>
        <strain evidence="2">Harm_GR_Male_#8</strain>
        <tissue evidence="2">Whole organism</tissue>
    </source>
</reference>
<feature type="compositionally biased region" description="Basic residues" evidence="1">
    <location>
        <begin position="272"/>
        <end position="289"/>
    </location>
</feature>
<dbReference type="PANTHER" id="PTHR34239:SF2">
    <property type="entry name" value="TRANSPOSABLE ELEMENT P TRANSPOSASE_THAP9 CONSERVED DOMAIN-CONTAINING PROTEIN"/>
    <property type="match status" value="1"/>
</dbReference>
<sequence length="305" mass="33833">MSFITTLAQCSVDVTPTKDTNTKEKGGGEKEQATVPQTEDLSLSLNIEELLGAEGLPSTSTAIELHESLAKRWSAILQNGLNADTKNNIIRKYDTPKNCNLLIPPKLNEEVAAALSESAIKRDQRIRNQQTILAAAITTIGKTLNNLIASPQNESETLPQIETLSDAARLLCDIYHDNTVTRRSLILPGLNKDMKELMEQTPISEYLFGDKLQDKVNAIKAVKKSGQELKNTPARVPLKPKNLNFRGPQRHQLPRPSGQKQKLKRNAQVTKPSKRTRRSPQRQQHHQRPGARIVVSADPVLRANA</sequence>